<dbReference type="PANTHER" id="PTHR21363:SF0">
    <property type="entry name" value="PREPHENATE DEHYDROGENASE [NADP(+)]"/>
    <property type="match status" value="1"/>
</dbReference>
<keyword evidence="4" id="KW-1133">Transmembrane helix</keyword>
<proteinExistence type="inferred from homology"/>
<feature type="compositionally biased region" description="Low complexity" evidence="3">
    <location>
        <begin position="376"/>
        <end position="392"/>
    </location>
</feature>
<comment type="caution">
    <text evidence="6">The sequence shown here is derived from an EMBL/GenBank/DDBJ whole genome shotgun (WGS) entry which is preliminary data.</text>
</comment>
<dbReference type="Gene3D" id="1.10.3660.10">
    <property type="entry name" value="6-phosphogluconate dehydrogenase C-terminal like domain"/>
    <property type="match status" value="1"/>
</dbReference>
<reference evidence="6 7" key="1">
    <citation type="submission" date="2022-04" db="EMBL/GenBank/DDBJ databases">
        <title>Genome diversity in the genus Frankia.</title>
        <authorList>
            <person name="Carlos-Shanley C."/>
            <person name="Hahn D."/>
        </authorList>
    </citation>
    <scope>NUCLEOTIDE SEQUENCE [LARGE SCALE GENOMIC DNA]</scope>
    <source>
        <strain evidence="6 7">Ag45/Mut15</strain>
    </source>
</reference>
<sequence length="392" mass="40260">MVTPEGRPTGVHAACELARFRILVVGAGLIGTSIGLALRRRGADVLLADHNTQRVETAARRGAGRPWSPDEPGTGPQGTTASPQVDHVVLAVPPRQIGQVLLAWQRLLPNATFSDTASVKVQPLDDARRLGADLTSMCGAHPVAGGERSGPEAAAGDIFRGQPWVLTPLPTTSTLAREHARLVAVGCGASIVQLDPPTHDLALGLLSHLPHVIASAVAARLALVSEDVVKLAGPGLMDFTRIAGANADLWTDIVAANASPIAGLLTEVVADLVKVCDALGDAPSSAIGHPVVESLFRLGNTGRHRLESARPGQGLRATGTGLLPAQAEPPGPESTAAGVPIPVQPTARPLGADSVVVPEAVNTDLSMATQGHRQPGDTLTGGRVRTGGRNDP</sequence>
<dbReference type="PANTHER" id="PTHR21363">
    <property type="entry name" value="PREPHENATE DEHYDROGENASE"/>
    <property type="match status" value="1"/>
</dbReference>
<dbReference type="SUPFAM" id="SSF51735">
    <property type="entry name" value="NAD(P)-binding Rossmann-fold domains"/>
    <property type="match status" value="1"/>
</dbReference>
<evidence type="ECO:0000256" key="4">
    <source>
        <dbReference type="SAM" id="Phobius"/>
    </source>
</evidence>
<accession>A0ABT0JVW7</accession>
<comment type="similarity">
    <text evidence="1">Belongs to the prephenate/arogenate dehydrogenase family.</text>
</comment>
<evidence type="ECO:0000256" key="2">
    <source>
        <dbReference type="ARBA" id="ARBA00023002"/>
    </source>
</evidence>
<dbReference type="InterPro" id="IPR050812">
    <property type="entry name" value="Preph/Arog_dehydrog"/>
</dbReference>
<keyword evidence="7" id="KW-1185">Reference proteome</keyword>
<dbReference type="SUPFAM" id="SSF48179">
    <property type="entry name" value="6-phosphogluconate dehydrogenase C-terminal domain-like"/>
    <property type="match status" value="1"/>
</dbReference>
<dbReference type="RefSeq" id="WP_248824109.1">
    <property type="nucleotide sequence ID" value="NZ_JALKFT010000006.1"/>
</dbReference>
<dbReference type="InterPro" id="IPR003099">
    <property type="entry name" value="Prephen_DH"/>
</dbReference>
<dbReference type="InterPro" id="IPR046825">
    <property type="entry name" value="PDH_C"/>
</dbReference>
<keyword evidence="4" id="KW-0472">Membrane</keyword>
<dbReference type="EMBL" id="JALKFT010000006">
    <property type="protein sequence ID" value="MCK9875690.1"/>
    <property type="molecule type" value="Genomic_DNA"/>
</dbReference>
<dbReference type="Gene3D" id="3.40.50.720">
    <property type="entry name" value="NAD(P)-binding Rossmann-like Domain"/>
    <property type="match status" value="1"/>
</dbReference>
<dbReference type="Pfam" id="PF02153">
    <property type="entry name" value="PDH_N"/>
    <property type="match status" value="1"/>
</dbReference>
<feature type="region of interest" description="Disordered" evidence="3">
    <location>
        <begin position="366"/>
        <end position="392"/>
    </location>
</feature>
<keyword evidence="4" id="KW-0812">Transmembrane</keyword>
<feature type="region of interest" description="Disordered" evidence="3">
    <location>
        <begin position="305"/>
        <end position="337"/>
    </location>
</feature>
<name>A0ABT0JVW7_9ACTN</name>
<protein>
    <submittedName>
        <fullName evidence="6">Prephenate dehydrogenase/arogenate dehydrogenase family protein</fullName>
    </submittedName>
</protein>
<dbReference type="InterPro" id="IPR036291">
    <property type="entry name" value="NAD(P)-bd_dom_sf"/>
</dbReference>
<evidence type="ECO:0000313" key="7">
    <source>
        <dbReference type="Proteomes" id="UP001201873"/>
    </source>
</evidence>
<dbReference type="InterPro" id="IPR046826">
    <property type="entry name" value="PDH_N"/>
</dbReference>
<evidence type="ECO:0000259" key="5">
    <source>
        <dbReference type="PROSITE" id="PS51176"/>
    </source>
</evidence>
<keyword evidence="2" id="KW-0560">Oxidoreductase</keyword>
<dbReference type="PROSITE" id="PS51176">
    <property type="entry name" value="PDH_ADH"/>
    <property type="match status" value="1"/>
</dbReference>
<evidence type="ECO:0000256" key="1">
    <source>
        <dbReference type="ARBA" id="ARBA00007964"/>
    </source>
</evidence>
<dbReference type="Pfam" id="PF20463">
    <property type="entry name" value="PDH_C"/>
    <property type="match status" value="1"/>
</dbReference>
<gene>
    <name evidence="6" type="ORF">MXD59_07875</name>
</gene>
<feature type="transmembrane region" description="Helical" evidence="4">
    <location>
        <begin position="20"/>
        <end position="38"/>
    </location>
</feature>
<evidence type="ECO:0000256" key="3">
    <source>
        <dbReference type="SAM" id="MobiDB-lite"/>
    </source>
</evidence>
<organism evidence="6 7">
    <name type="scientific">Frankia umida</name>
    <dbReference type="NCBI Taxonomy" id="573489"/>
    <lineage>
        <taxon>Bacteria</taxon>
        <taxon>Bacillati</taxon>
        <taxon>Actinomycetota</taxon>
        <taxon>Actinomycetes</taxon>
        <taxon>Frankiales</taxon>
        <taxon>Frankiaceae</taxon>
        <taxon>Frankia</taxon>
    </lineage>
</organism>
<evidence type="ECO:0000313" key="6">
    <source>
        <dbReference type="EMBL" id="MCK9875690.1"/>
    </source>
</evidence>
<feature type="domain" description="Prephenate/arogenate dehydrogenase" evidence="5">
    <location>
        <begin position="20"/>
        <end position="309"/>
    </location>
</feature>
<feature type="region of interest" description="Disordered" evidence="3">
    <location>
        <begin position="54"/>
        <end position="82"/>
    </location>
</feature>
<dbReference type="Proteomes" id="UP001201873">
    <property type="component" value="Unassembled WGS sequence"/>
</dbReference>
<dbReference type="InterPro" id="IPR008927">
    <property type="entry name" value="6-PGluconate_DH-like_C_sf"/>
</dbReference>